<organism evidence="3 4">
    <name type="scientific">Pseudozyma hubeiensis (strain SY62)</name>
    <name type="common">Yeast</name>
    <dbReference type="NCBI Taxonomy" id="1305764"/>
    <lineage>
        <taxon>Eukaryota</taxon>
        <taxon>Fungi</taxon>
        <taxon>Dikarya</taxon>
        <taxon>Basidiomycota</taxon>
        <taxon>Ustilaginomycotina</taxon>
        <taxon>Ustilaginomycetes</taxon>
        <taxon>Ustilaginales</taxon>
        <taxon>Ustilaginaceae</taxon>
        <taxon>Pseudozyma</taxon>
    </lineage>
</organism>
<feature type="compositionally biased region" description="Polar residues" evidence="1">
    <location>
        <begin position="124"/>
        <end position="135"/>
    </location>
</feature>
<evidence type="ECO:0000313" key="3">
    <source>
        <dbReference type="EMBL" id="GAC98238.1"/>
    </source>
</evidence>
<reference evidence="4" key="1">
    <citation type="journal article" date="2013" name="Genome Announc.">
        <title>Draft genome sequence of the basidiomycetous yeast-like fungus Pseudozyma hubeiensis SY62, which produces an abundant amount of the biosurfactant mannosylerythritol lipids.</title>
        <authorList>
            <person name="Konishi M."/>
            <person name="Hatada Y."/>
            <person name="Horiuchi J."/>
        </authorList>
    </citation>
    <scope>NUCLEOTIDE SEQUENCE [LARGE SCALE GENOMIC DNA]</scope>
    <source>
        <strain evidence="4">SY62</strain>
    </source>
</reference>
<feature type="region of interest" description="Disordered" evidence="1">
    <location>
        <begin position="60"/>
        <end position="203"/>
    </location>
</feature>
<dbReference type="STRING" id="1305764.R9PA33"/>
<gene>
    <name evidence="3" type="ORF">PHSY_005827</name>
</gene>
<dbReference type="Proteomes" id="UP000014071">
    <property type="component" value="Unassembled WGS sequence"/>
</dbReference>
<dbReference type="GO" id="GO:0016579">
    <property type="term" value="P:protein deubiquitination"/>
    <property type="evidence" value="ECO:0007669"/>
    <property type="project" value="TreeGrafter"/>
</dbReference>
<feature type="region of interest" description="Disordered" evidence="1">
    <location>
        <begin position="1"/>
        <end position="42"/>
    </location>
</feature>
<dbReference type="OrthoDB" id="415023at2759"/>
<sequence>MPKKGRKGSRPAPQHNDSLRRDIEANRDAAAEPGVIDPFVDDDGFDIADELLAALDARDAQNAATTSSSSTQKPAPAAIPVTKSDSTHSGGIRGAGERLINGLRHHHSDEAESANPDAHAPDTTAVSTSPNTGRRSSIRKLFSSSPKTPESAASPPPLDSAAAATKKKPSRQQQRKDRKAAEAAEVRRQAEEEVKLGSNKPDEAALERQGITAMCSALGVKMHEITPDGHCLYAAVADQLNLRRPHNPPTDYKSARTAAAREMRTHPDTYKPFISDSDEHMAGIINKEAGTLNSDQAQEKYFLDYCDAVEKTGVWGGQPEILALSRAFGAQINVVMAGRPVLKVGEGEYEEDAGKALLISYHRKMYGLGEHYNSLRPAEGA</sequence>
<name>R9PA33_PSEHS</name>
<dbReference type="AlphaFoldDB" id="R9PA33"/>
<dbReference type="InterPro" id="IPR038765">
    <property type="entry name" value="Papain-like_cys_pep_sf"/>
</dbReference>
<dbReference type="PANTHER" id="PTHR12419">
    <property type="entry name" value="OTU DOMAIN CONTAINING PROTEIN"/>
    <property type="match status" value="1"/>
</dbReference>
<proteinExistence type="predicted"/>
<feature type="domain" description="OTU" evidence="2">
    <location>
        <begin position="220"/>
        <end position="378"/>
    </location>
</feature>
<evidence type="ECO:0000259" key="2">
    <source>
        <dbReference type="PROSITE" id="PS50802"/>
    </source>
</evidence>
<dbReference type="PROSITE" id="PS50802">
    <property type="entry name" value="OTU"/>
    <property type="match status" value="1"/>
</dbReference>
<dbReference type="HOGENOM" id="CLU_034963_1_0_1"/>
<accession>R9PA33</accession>
<dbReference type="GO" id="GO:0004843">
    <property type="term" value="F:cysteine-type deubiquitinase activity"/>
    <property type="evidence" value="ECO:0007669"/>
    <property type="project" value="TreeGrafter"/>
</dbReference>
<feature type="compositionally biased region" description="Basic and acidic residues" evidence="1">
    <location>
        <begin position="17"/>
        <end position="30"/>
    </location>
</feature>
<dbReference type="Gene3D" id="3.90.70.80">
    <property type="match status" value="1"/>
</dbReference>
<dbReference type="InterPro" id="IPR050704">
    <property type="entry name" value="Peptidase_C85-like"/>
</dbReference>
<feature type="compositionally biased region" description="Basic and acidic residues" evidence="1">
    <location>
        <begin position="179"/>
        <end position="203"/>
    </location>
</feature>
<protein>
    <recommendedName>
        <fullName evidence="2">OTU domain-containing protein</fullName>
    </recommendedName>
</protein>
<keyword evidence="4" id="KW-1185">Reference proteome</keyword>
<feature type="compositionally biased region" description="Low complexity" evidence="1">
    <location>
        <begin position="60"/>
        <end position="78"/>
    </location>
</feature>
<dbReference type="CDD" id="cd22748">
    <property type="entry name" value="OTU_OTUD6-like"/>
    <property type="match status" value="1"/>
</dbReference>
<dbReference type="PANTHER" id="PTHR12419:SF7">
    <property type="entry name" value="OTU DOMAIN-CONTAINING PROTEIN 3"/>
    <property type="match status" value="1"/>
</dbReference>
<dbReference type="InterPro" id="IPR003323">
    <property type="entry name" value="OTU_dom"/>
</dbReference>
<evidence type="ECO:0000256" key="1">
    <source>
        <dbReference type="SAM" id="MobiDB-lite"/>
    </source>
</evidence>
<dbReference type="EMBL" id="DF238816">
    <property type="protein sequence ID" value="GAC98238.1"/>
    <property type="molecule type" value="Genomic_DNA"/>
</dbReference>
<dbReference type="eggNOG" id="KOG2606">
    <property type="taxonomic scope" value="Eukaryota"/>
</dbReference>
<dbReference type="Pfam" id="PF02338">
    <property type="entry name" value="OTU"/>
    <property type="match status" value="1"/>
</dbReference>
<dbReference type="RefSeq" id="XP_012191825.1">
    <property type="nucleotide sequence ID" value="XM_012336435.1"/>
</dbReference>
<evidence type="ECO:0000313" key="4">
    <source>
        <dbReference type="Proteomes" id="UP000014071"/>
    </source>
</evidence>
<dbReference type="GeneID" id="24111104"/>
<dbReference type="SUPFAM" id="SSF54001">
    <property type="entry name" value="Cysteine proteinases"/>
    <property type="match status" value="1"/>
</dbReference>